<evidence type="ECO:0000256" key="3">
    <source>
        <dbReference type="ARBA" id="ARBA00022741"/>
    </source>
</evidence>
<accession>A0A382L031</accession>
<dbReference type="GO" id="GO:0004824">
    <property type="term" value="F:lysine-tRNA ligase activity"/>
    <property type="evidence" value="ECO:0007669"/>
    <property type="project" value="InterPro"/>
</dbReference>
<dbReference type="GO" id="GO:0006430">
    <property type="term" value="P:lysyl-tRNA aminoacylation"/>
    <property type="evidence" value="ECO:0007669"/>
    <property type="project" value="InterPro"/>
</dbReference>
<evidence type="ECO:0000259" key="5">
    <source>
        <dbReference type="PROSITE" id="PS50862"/>
    </source>
</evidence>
<comment type="subunit">
    <text evidence="1">Homodimer.</text>
</comment>
<dbReference type="NCBIfam" id="NF006828">
    <property type="entry name" value="PRK09350.1"/>
    <property type="match status" value="1"/>
</dbReference>
<dbReference type="PROSITE" id="PS50862">
    <property type="entry name" value="AA_TRNA_LIGASE_II"/>
    <property type="match status" value="1"/>
</dbReference>
<feature type="domain" description="Aminoacyl-transfer RNA synthetases class-II family profile" evidence="5">
    <location>
        <begin position="13"/>
        <end position="313"/>
    </location>
</feature>
<dbReference type="FunFam" id="3.30.930.10:FF:000017">
    <property type="entry name" value="Elongation factor P--(R)-beta-lysine ligase"/>
    <property type="match status" value="1"/>
</dbReference>
<dbReference type="GO" id="GO:0005524">
    <property type="term" value="F:ATP binding"/>
    <property type="evidence" value="ECO:0007669"/>
    <property type="project" value="UniProtKB-KW"/>
</dbReference>
<protein>
    <recommendedName>
        <fullName evidence="5">Aminoacyl-transfer RNA synthetases class-II family profile domain-containing protein</fullName>
    </recommendedName>
</protein>
<gene>
    <name evidence="6" type="ORF">METZ01_LOCUS281977</name>
</gene>
<feature type="non-terminal residue" evidence="6">
    <location>
        <position position="313"/>
    </location>
</feature>
<dbReference type="EMBL" id="UINC01083430">
    <property type="protein sequence ID" value="SVC29123.1"/>
    <property type="molecule type" value="Genomic_DNA"/>
</dbReference>
<keyword evidence="4" id="KW-0067">ATP-binding</keyword>
<evidence type="ECO:0000313" key="6">
    <source>
        <dbReference type="EMBL" id="SVC29123.1"/>
    </source>
</evidence>
<keyword evidence="2" id="KW-0436">Ligase</keyword>
<dbReference type="PRINTS" id="PR00982">
    <property type="entry name" value="TRNASYNTHLYS"/>
</dbReference>
<keyword evidence="3" id="KW-0547">Nucleotide-binding</keyword>
<dbReference type="InterPro" id="IPR006195">
    <property type="entry name" value="aa-tRNA-synth_II"/>
</dbReference>
<reference evidence="6" key="1">
    <citation type="submission" date="2018-05" db="EMBL/GenBank/DDBJ databases">
        <authorList>
            <person name="Lanie J.A."/>
            <person name="Ng W.-L."/>
            <person name="Kazmierczak K.M."/>
            <person name="Andrzejewski T.M."/>
            <person name="Davidsen T.M."/>
            <person name="Wayne K.J."/>
            <person name="Tettelin H."/>
            <person name="Glass J.I."/>
            <person name="Rusch D."/>
            <person name="Podicherti R."/>
            <person name="Tsui H.-C.T."/>
            <person name="Winkler M.E."/>
        </authorList>
    </citation>
    <scope>NUCLEOTIDE SEQUENCE</scope>
</reference>
<dbReference type="SUPFAM" id="SSF55681">
    <property type="entry name" value="Class II aaRS and biotin synthetases"/>
    <property type="match status" value="1"/>
</dbReference>
<evidence type="ECO:0000256" key="4">
    <source>
        <dbReference type="ARBA" id="ARBA00022840"/>
    </source>
</evidence>
<evidence type="ECO:0000256" key="1">
    <source>
        <dbReference type="ARBA" id="ARBA00011738"/>
    </source>
</evidence>
<dbReference type="InterPro" id="IPR004364">
    <property type="entry name" value="Aa-tRNA-synt_II"/>
</dbReference>
<dbReference type="GO" id="GO:0005829">
    <property type="term" value="C:cytosol"/>
    <property type="evidence" value="ECO:0007669"/>
    <property type="project" value="TreeGrafter"/>
</dbReference>
<dbReference type="Pfam" id="PF00152">
    <property type="entry name" value="tRNA-synt_2"/>
    <property type="match status" value="1"/>
</dbReference>
<sequence length="313" mass="35571">MNSWQPSAQIETLELRARSLKSVRQFFAERQVLEVETPLLCTSAVTDPHITSIRCKINSLSDRTLYLRTSPEFHMKRLLAAGMPDIYQIGKAFRDDEIGTRHQPEFTLIEWYRRGFELSEMIDETCALIMDISLSCRASLTEVERIPYRELLLAKTGCDPLDEDTDRFLQSARSALGDLLEPNFLTTLGQNRSSWLDLMISELVAPGLGRTGLSVVFDFPAEQAQLARLSPKDSRIAERFEVFHQGVELANGYRELSDPVQQSLRFDSDRKRRRELDLPDVDPDQALLQALQHGLPDCSGVAVGLDRILMLCR</sequence>
<dbReference type="PANTHER" id="PTHR42918:SF6">
    <property type="entry name" value="ELONGATION FACTOR P--(R)-BETA-LYSINE LIGASE"/>
    <property type="match status" value="1"/>
</dbReference>
<dbReference type="InterPro" id="IPR018149">
    <property type="entry name" value="Lys-tRNA-synth_II_C"/>
</dbReference>
<dbReference type="NCBIfam" id="TIGR00462">
    <property type="entry name" value="genX"/>
    <property type="match status" value="1"/>
</dbReference>
<name>A0A382L031_9ZZZZ</name>
<evidence type="ECO:0000256" key="2">
    <source>
        <dbReference type="ARBA" id="ARBA00022598"/>
    </source>
</evidence>
<dbReference type="PANTHER" id="PTHR42918">
    <property type="entry name" value="LYSYL-TRNA SYNTHETASE"/>
    <property type="match status" value="1"/>
</dbReference>
<dbReference type="InterPro" id="IPR045864">
    <property type="entry name" value="aa-tRNA-synth_II/BPL/LPL"/>
</dbReference>
<organism evidence="6">
    <name type="scientific">marine metagenome</name>
    <dbReference type="NCBI Taxonomy" id="408172"/>
    <lineage>
        <taxon>unclassified sequences</taxon>
        <taxon>metagenomes</taxon>
        <taxon>ecological metagenomes</taxon>
    </lineage>
</organism>
<proteinExistence type="predicted"/>
<dbReference type="AlphaFoldDB" id="A0A382L031"/>
<dbReference type="InterPro" id="IPR004525">
    <property type="entry name" value="EpmA"/>
</dbReference>
<dbReference type="Gene3D" id="3.30.930.10">
    <property type="entry name" value="Bira Bifunctional Protein, Domain 2"/>
    <property type="match status" value="1"/>
</dbReference>
<dbReference type="GO" id="GO:0000049">
    <property type="term" value="F:tRNA binding"/>
    <property type="evidence" value="ECO:0007669"/>
    <property type="project" value="TreeGrafter"/>
</dbReference>